<keyword evidence="3" id="KW-1185">Reference proteome</keyword>
<proteinExistence type="predicted"/>
<evidence type="ECO:0000313" key="3">
    <source>
        <dbReference type="Proteomes" id="UP000052982"/>
    </source>
</evidence>
<gene>
    <name evidence="2" type="ORF">AQJ64_05110</name>
</gene>
<protein>
    <submittedName>
        <fullName evidence="2">Uncharacterized protein</fullName>
    </submittedName>
</protein>
<dbReference type="EMBL" id="LMWW01000007">
    <property type="protein sequence ID" value="KUN87531.1"/>
    <property type="molecule type" value="Genomic_DNA"/>
</dbReference>
<comment type="caution">
    <text evidence="2">The sequence shown here is derived from an EMBL/GenBank/DDBJ whole genome shotgun (WGS) entry which is preliminary data.</text>
</comment>
<sequence>MFSWSQARSAKVQAETAKESALYAQRQTVAAEEQLRLAREQFAAEIAVQHEAGGPTFELEPGSVFYDEQRYAKMTLCQVTGPVLASVVISYPDDYDNLSGLDGRDLGASSPGSRIPVQCDAEYNMVTPVAVSLTLTCTGANGETWVRGAGCQLDSEPDPAPSWRSRSRRR</sequence>
<reference evidence="2 3" key="1">
    <citation type="submission" date="2015-10" db="EMBL/GenBank/DDBJ databases">
        <title>Draft genome sequence of Streptomyces griseoruber DSM 40281, type strain for the species Streptomyces griseoruber.</title>
        <authorList>
            <person name="Ruckert C."/>
            <person name="Winkler A."/>
            <person name="Kalinowski J."/>
            <person name="Kampfer P."/>
            <person name="Glaeser S."/>
        </authorList>
    </citation>
    <scope>NUCLEOTIDE SEQUENCE [LARGE SCALE GENOMIC DNA]</scope>
    <source>
        <strain evidence="2 3">DSM 40281</strain>
    </source>
</reference>
<dbReference type="STRING" id="1943.AQJ64_05110"/>
<dbReference type="AlphaFoldDB" id="A0A101T8A3"/>
<feature type="region of interest" description="Disordered" evidence="1">
    <location>
        <begin position="151"/>
        <end position="170"/>
    </location>
</feature>
<organism evidence="2 3">
    <name type="scientific">Streptomyces griseoruber</name>
    <dbReference type="NCBI Taxonomy" id="1943"/>
    <lineage>
        <taxon>Bacteria</taxon>
        <taxon>Bacillati</taxon>
        <taxon>Actinomycetota</taxon>
        <taxon>Actinomycetes</taxon>
        <taxon>Kitasatosporales</taxon>
        <taxon>Streptomycetaceae</taxon>
        <taxon>Streptomyces</taxon>
    </lineage>
</organism>
<evidence type="ECO:0000256" key="1">
    <source>
        <dbReference type="SAM" id="MobiDB-lite"/>
    </source>
</evidence>
<dbReference type="Proteomes" id="UP000052982">
    <property type="component" value="Unassembled WGS sequence"/>
</dbReference>
<accession>A0A101T8A3</accession>
<evidence type="ECO:0000313" key="2">
    <source>
        <dbReference type="EMBL" id="KUN87531.1"/>
    </source>
</evidence>
<name>A0A101T8A3_9ACTN</name>